<dbReference type="PATRIC" id="fig|348151.3.peg.627"/>
<keyword evidence="6" id="KW-1185">Reference proteome</keyword>
<dbReference type="Gene3D" id="3.40.50.2000">
    <property type="entry name" value="Glycogen Phosphorylase B"/>
    <property type="match status" value="2"/>
</dbReference>
<dbReference type="OrthoDB" id="9790931at2"/>
<dbReference type="STRING" id="348151.IV55_GL000610"/>
<evidence type="ECO:0000256" key="1">
    <source>
        <dbReference type="ARBA" id="ARBA00022679"/>
    </source>
</evidence>
<accession>A0A0R2KX70</accession>
<dbReference type="InterPro" id="IPR058591">
    <property type="entry name" value="Gtf3_N"/>
</dbReference>
<dbReference type="InterPro" id="IPR058592">
    <property type="entry name" value="Gtf3_C"/>
</dbReference>
<dbReference type="Proteomes" id="UP000051139">
    <property type="component" value="Unassembled WGS sequence"/>
</dbReference>
<evidence type="ECO:0000259" key="3">
    <source>
        <dbReference type="Pfam" id="PF26337"/>
    </source>
</evidence>
<organism evidence="5 6">
    <name type="scientific">Furfurilactobacillus siliginis</name>
    <dbReference type="NCBI Taxonomy" id="348151"/>
    <lineage>
        <taxon>Bacteria</taxon>
        <taxon>Bacillati</taxon>
        <taxon>Bacillota</taxon>
        <taxon>Bacilli</taxon>
        <taxon>Lactobacillales</taxon>
        <taxon>Lactobacillaceae</taxon>
        <taxon>Furfurilactobacillus</taxon>
    </lineage>
</organism>
<evidence type="ECO:0000313" key="4">
    <source>
        <dbReference type="EMBL" id="GEK29472.1"/>
    </source>
</evidence>
<evidence type="ECO:0000313" key="5">
    <source>
        <dbReference type="EMBL" id="KRN94098.1"/>
    </source>
</evidence>
<proteinExistence type="predicted"/>
<dbReference type="GO" id="GO:0016740">
    <property type="term" value="F:transferase activity"/>
    <property type="evidence" value="ECO:0007669"/>
    <property type="project" value="UniProtKB-KW"/>
</dbReference>
<comment type="caution">
    <text evidence="5">The sequence shown here is derived from an EMBL/GenBank/DDBJ whole genome shotgun (WGS) entry which is preliminary data.</text>
</comment>
<name>A0A0R2KX70_9LACO</name>
<reference evidence="5 6" key="1">
    <citation type="journal article" date="2015" name="Genome Announc.">
        <title>Expanding the biotechnology potential of lactobacilli through comparative genomics of 213 strains and associated genera.</title>
        <authorList>
            <person name="Sun Z."/>
            <person name="Harris H.M."/>
            <person name="McCann A."/>
            <person name="Guo C."/>
            <person name="Argimon S."/>
            <person name="Zhang W."/>
            <person name="Yang X."/>
            <person name="Jeffery I.B."/>
            <person name="Cooney J.C."/>
            <person name="Kagawa T.F."/>
            <person name="Liu W."/>
            <person name="Song Y."/>
            <person name="Salvetti E."/>
            <person name="Wrobel A."/>
            <person name="Rasinkangas P."/>
            <person name="Parkhill J."/>
            <person name="Rea M.C."/>
            <person name="O'Sullivan O."/>
            <person name="Ritari J."/>
            <person name="Douillard F.P."/>
            <person name="Paul Ross R."/>
            <person name="Yang R."/>
            <person name="Briner A.E."/>
            <person name="Felis G.E."/>
            <person name="de Vos W.M."/>
            <person name="Barrangou R."/>
            <person name="Klaenhammer T.R."/>
            <person name="Caufield P.W."/>
            <person name="Cui Y."/>
            <person name="Zhang H."/>
            <person name="O'Toole P.W."/>
        </authorList>
    </citation>
    <scope>NUCLEOTIDE SEQUENCE [LARGE SCALE GENOMIC DNA]</scope>
    <source>
        <strain evidence="5 6">DSM 22696</strain>
    </source>
</reference>
<keyword evidence="1 4" id="KW-0808">Transferase</keyword>
<dbReference type="Proteomes" id="UP000321429">
    <property type="component" value="Unassembled WGS sequence"/>
</dbReference>
<evidence type="ECO:0000313" key="7">
    <source>
        <dbReference type="Proteomes" id="UP000321429"/>
    </source>
</evidence>
<feature type="domain" description="Glucosyltransferase 3-like N-terminal" evidence="2">
    <location>
        <begin position="21"/>
        <end position="172"/>
    </location>
</feature>
<reference evidence="4 7" key="2">
    <citation type="submission" date="2019-07" db="EMBL/GenBank/DDBJ databases">
        <title>Whole genome shotgun sequence of Lactobacillus siliginis NBRC 101315.</title>
        <authorList>
            <person name="Hosoyama A."/>
            <person name="Uohara A."/>
            <person name="Ohji S."/>
            <person name="Ichikawa N."/>
        </authorList>
    </citation>
    <scope>NUCLEOTIDE SEQUENCE [LARGE SCALE GENOMIC DNA]</scope>
    <source>
        <strain evidence="4 7">NBRC 101315</strain>
    </source>
</reference>
<dbReference type="Pfam" id="PF26334">
    <property type="entry name" value="Gtf3_N"/>
    <property type="match status" value="1"/>
</dbReference>
<feature type="domain" description="Glucosyltransferase 3-like C-terminal" evidence="3">
    <location>
        <begin position="199"/>
        <end position="360"/>
    </location>
</feature>
<sequence>MAIFTLRFNGSAQPGFPYWDSGASGKYRFDRERFAVEIGASYMDAFIYEWNDEPADMLNSRLAGITSGLKKNDAVLVDWPFPNQGTRWVQALFDNIHAFGAKIVIVIDDLYSLRMDSKLPKLGDEDGLQRYLADNLISDEVVLISQADGLIVHSTPMYQYLKQELQLVNKTITTNVAAYGPGGNKSVHFQGRRVLSDTIDYAGNLNFAQFLYDLPETFQINVFGNRESDNKLADHTNINMHPYVDPEAINHLLSGSFGLVWNSTTYPFATGNIAEYTKYNTEAKLSMYLAADEPVIVWSQASFAKFVADNQVGIVIDDLSQLPDKLAQITAADYDALIDNVQRISPQIRSGFFFKKAVFDVLGKIYDFSDSTAVSTHDE</sequence>
<dbReference type="EMBL" id="BJUD01000059">
    <property type="protein sequence ID" value="GEK29472.1"/>
    <property type="molecule type" value="Genomic_DNA"/>
</dbReference>
<gene>
    <name evidence="5" type="ORF">IV55_GL000610</name>
    <name evidence="4" type="ORF">LSI01_17830</name>
</gene>
<protein>
    <submittedName>
        <fullName evidence="4">Beta-1,6-galactofuranosyltransferase</fullName>
    </submittedName>
</protein>
<dbReference type="AlphaFoldDB" id="A0A0R2KX70"/>
<dbReference type="EMBL" id="JQCB01000017">
    <property type="protein sequence ID" value="KRN94098.1"/>
    <property type="molecule type" value="Genomic_DNA"/>
</dbReference>
<evidence type="ECO:0000259" key="2">
    <source>
        <dbReference type="Pfam" id="PF26334"/>
    </source>
</evidence>
<dbReference type="RefSeq" id="WP_057811461.1">
    <property type="nucleotide sequence ID" value="NZ_BJUD01000059.1"/>
</dbReference>
<dbReference type="PIRSF" id="PIRSF007023">
    <property type="entry name" value="UDP-Galf_transf"/>
    <property type="match status" value="1"/>
</dbReference>
<dbReference type="Pfam" id="PF26337">
    <property type="entry name" value="Gtf3_C"/>
    <property type="match status" value="1"/>
</dbReference>
<evidence type="ECO:0000313" key="6">
    <source>
        <dbReference type="Proteomes" id="UP000051139"/>
    </source>
</evidence>